<dbReference type="InterPro" id="IPR014026">
    <property type="entry name" value="UDP-Glc/GDP-Man_DH_dimer"/>
</dbReference>
<evidence type="ECO:0000256" key="10">
    <source>
        <dbReference type="SAM" id="Phobius"/>
    </source>
</evidence>
<dbReference type="SUPFAM" id="SSF52413">
    <property type="entry name" value="UDP-glucose/GDP-mannose dehydrogenase C-terminal domain"/>
    <property type="match status" value="1"/>
</dbReference>
<dbReference type="UniPathway" id="UPA00038">
    <property type="reaction ID" value="UER00491"/>
</dbReference>
<dbReference type="GO" id="GO:0006065">
    <property type="term" value="P:UDP-glucuronate biosynthetic process"/>
    <property type="evidence" value="ECO:0007669"/>
    <property type="project" value="UniProtKB-UniPathway"/>
</dbReference>
<comment type="catalytic activity">
    <reaction evidence="6">
        <text>UDP-alpha-D-glucose + 2 NAD(+) + H2O = UDP-alpha-D-glucuronate + 2 NADH + 3 H(+)</text>
        <dbReference type="Rhea" id="RHEA:23596"/>
        <dbReference type="ChEBI" id="CHEBI:15377"/>
        <dbReference type="ChEBI" id="CHEBI:15378"/>
        <dbReference type="ChEBI" id="CHEBI:57540"/>
        <dbReference type="ChEBI" id="CHEBI:57945"/>
        <dbReference type="ChEBI" id="CHEBI:58052"/>
        <dbReference type="ChEBI" id="CHEBI:58885"/>
        <dbReference type="EC" id="1.1.1.22"/>
    </reaction>
</comment>
<feature type="binding site" evidence="7">
    <location>
        <position position="468"/>
    </location>
    <ligand>
        <name>substrate</name>
    </ligand>
</feature>
<protein>
    <recommendedName>
        <fullName evidence="3">UDP-glucose 6-dehydrogenase</fullName>
        <ecNumber evidence="3">1.1.1.22</ecNumber>
    </recommendedName>
</protein>
<feature type="compositionally biased region" description="Acidic residues" evidence="9">
    <location>
        <begin position="149"/>
        <end position="159"/>
    </location>
</feature>
<comment type="similarity">
    <text evidence="2">Belongs to the UDP-glucose/GDP-mannose dehydrogenase family.</text>
</comment>
<dbReference type="InterPro" id="IPR036291">
    <property type="entry name" value="NAD(P)-bd_dom_sf"/>
</dbReference>
<dbReference type="GO" id="GO:0006024">
    <property type="term" value="P:glycosaminoglycan biosynthetic process"/>
    <property type="evidence" value="ECO:0007669"/>
    <property type="project" value="TreeGrafter"/>
</dbReference>
<dbReference type="InterPro" id="IPR028357">
    <property type="entry name" value="UDPglc_DH_bac"/>
</dbReference>
<accession>A0A8H6EA19</accession>
<keyword evidence="4" id="KW-0560">Oxidoreductase</keyword>
<dbReference type="AlphaFoldDB" id="A0A8H6EA19"/>
<dbReference type="InterPro" id="IPR014027">
    <property type="entry name" value="UDP-Glc/GDP-Man_DH_C"/>
</dbReference>
<gene>
    <name evidence="12" type="ORF">ETB97_005308</name>
</gene>
<dbReference type="GO" id="GO:0003979">
    <property type="term" value="F:UDP-glucose 6-dehydrogenase activity"/>
    <property type="evidence" value="ECO:0007669"/>
    <property type="project" value="UniProtKB-EC"/>
</dbReference>
<dbReference type="PIRSF" id="PIRSF500134">
    <property type="entry name" value="UDPglc_DH_bac"/>
    <property type="match status" value="1"/>
</dbReference>
<keyword evidence="13" id="KW-1185">Reference proteome</keyword>
<feature type="binding site" evidence="8">
    <location>
        <position position="267"/>
    </location>
    <ligand>
        <name>NAD(+)</name>
        <dbReference type="ChEBI" id="CHEBI:57540"/>
    </ligand>
</feature>
<dbReference type="InterPro" id="IPR008927">
    <property type="entry name" value="6-PGluconate_DH-like_C_sf"/>
</dbReference>
<evidence type="ECO:0000313" key="12">
    <source>
        <dbReference type="EMBL" id="KAF5865067.1"/>
    </source>
</evidence>
<evidence type="ECO:0000256" key="9">
    <source>
        <dbReference type="SAM" id="MobiDB-lite"/>
    </source>
</evidence>
<dbReference type="Pfam" id="PF03721">
    <property type="entry name" value="UDPG_MGDP_dh_N"/>
    <property type="match status" value="2"/>
</dbReference>
<dbReference type="Pfam" id="PF03720">
    <property type="entry name" value="UDPG_MGDP_dh_C"/>
    <property type="match status" value="1"/>
</dbReference>
<dbReference type="EC" id="1.1.1.22" evidence="3"/>
<evidence type="ECO:0000259" key="11">
    <source>
        <dbReference type="SMART" id="SM00984"/>
    </source>
</evidence>
<dbReference type="Pfam" id="PF00984">
    <property type="entry name" value="UDPG_MGDP_dh"/>
    <property type="match status" value="1"/>
</dbReference>
<dbReference type="SUPFAM" id="SSF51735">
    <property type="entry name" value="NAD(P)-binding Rossmann-fold domains"/>
    <property type="match status" value="1"/>
</dbReference>
<dbReference type="NCBIfam" id="TIGR03026">
    <property type="entry name" value="NDP-sugDHase"/>
    <property type="match status" value="1"/>
</dbReference>
<feature type="binding site" evidence="7">
    <location>
        <position position="403"/>
    </location>
    <ligand>
        <name>substrate</name>
    </ligand>
</feature>
<dbReference type="PANTHER" id="PTHR11374">
    <property type="entry name" value="UDP-GLUCOSE DEHYDROGENASE/UDP-MANNAC DEHYDROGENASE"/>
    <property type="match status" value="1"/>
</dbReference>
<dbReference type="SMART" id="SM00984">
    <property type="entry name" value="UDPG_MGDP_dh_C"/>
    <property type="match status" value="1"/>
</dbReference>
<evidence type="ECO:0000256" key="6">
    <source>
        <dbReference type="ARBA" id="ARBA00047473"/>
    </source>
</evidence>
<reference evidence="12 13" key="1">
    <citation type="submission" date="2019-04" db="EMBL/GenBank/DDBJ databases">
        <title>Aspergillus burnettii sp. nov., novel species from soil in southeast Queensland.</title>
        <authorList>
            <person name="Gilchrist C.L.M."/>
            <person name="Pitt J.I."/>
            <person name="Lange L."/>
            <person name="Lacey H.J."/>
            <person name="Vuong D."/>
            <person name="Midgley D.J."/>
            <person name="Greenfield P."/>
            <person name="Bradbury M."/>
            <person name="Lacey E."/>
            <person name="Busk P.K."/>
            <person name="Pilgaard B."/>
            <person name="Chooi Y.H."/>
            <person name="Piggott A.M."/>
        </authorList>
    </citation>
    <scope>NUCLEOTIDE SEQUENCE [LARGE SCALE GENOMIC DNA]</scope>
    <source>
        <strain evidence="12 13">FRR 5400</strain>
    </source>
</reference>
<dbReference type="Proteomes" id="UP000541154">
    <property type="component" value="Unassembled WGS sequence"/>
</dbReference>
<keyword evidence="10" id="KW-1133">Transmembrane helix</keyword>
<evidence type="ECO:0000256" key="3">
    <source>
        <dbReference type="ARBA" id="ARBA00012954"/>
    </source>
</evidence>
<feature type="transmembrane region" description="Helical" evidence="10">
    <location>
        <begin position="33"/>
        <end position="54"/>
    </location>
</feature>
<feature type="binding site" evidence="7">
    <location>
        <position position="357"/>
    </location>
    <ligand>
        <name>substrate</name>
    </ligand>
</feature>
<sequence length="594" mass="65997">MDPFNTTLKGAHISAGYYRVLHDDREPFGIPPLFPAMMPFIPILLVLAGLSFLFRRRRYQAIEQKETPRVVVKGHTYSDTVEEIELPQLRSERVENVRKACMIGAGYVGGLTALVLASQNPHIQFYVVDSDARLIAAWNSDRPPVFEPGLEDLLYEPDDPPQLPSPSPSPKPAFSQHEHDLESSSNNISHGELVKVVPRRRKLANVSFSTNMHEAVAAADMVFLCVDAPSSITDEDKTNLDLSRLEIAIQAIAQVSTGHKIIVQKSTAPCGIVPRLKKLLKETASPSASFDVLSNPDFLVPGAAIRDLLYPPRVIIGHIFSEDMSPEALTALKRLYSPWVPDDRIVTMDAWSSELGKIAANALLAQQISSLNSLSVLCESTNANINYVTETLGLSQRSGLGFGGSNLQSDVLCLVYLARELGLQEVFDYWMAVLRMNEYQRHRVVKRLITRLGDVKEKRVAVLGFVSKGNVMDTRTTTALGLVRTLTSNGVRVNIYDPHVQADRSESTLRLYDCHPEMVTVTESIETACFGCSALVLHTDWEEFRQDAVRWQRIAGHMASPRVLLDPHGVFDGFKMQQWGFEVLQVGIRSAKVV</sequence>
<proteinExistence type="inferred from homology"/>
<evidence type="ECO:0000256" key="8">
    <source>
        <dbReference type="PIRSR" id="PIRSR500134-3"/>
    </source>
</evidence>
<comment type="caution">
    <text evidence="12">The sequence shown here is derived from an EMBL/GenBank/DDBJ whole genome shotgun (WGS) entry which is preliminary data.</text>
</comment>
<feature type="transmembrane region" description="Helical" evidence="10">
    <location>
        <begin position="100"/>
        <end position="117"/>
    </location>
</feature>
<feature type="compositionally biased region" description="Pro residues" evidence="9">
    <location>
        <begin position="160"/>
        <end position="171"/>
    </location>
</feature>
<keyword evidence="10" id="KW-0472">Membrane</keyword>
<evidence type="ECO:0000256" key="5">
    <source>
        <dbReference type="ARBA" id="ARBA00023027"/>
    </source>
</evidence>
<dbReference type="InterPro" id="IPR036220">
    <property type="entry name" value="UDP-Glc/GDP-Man_DH_C_sf"/>
</dbReference>
<evidence type="ECO:0000256" key="1">
    <source>
        <dbReference type="ARBA" id="ARBA00004701"/>
    </source>
</evidence>
<dbReference type="PANTHER" id="PTHR11374:SF57">
    <property type="entry name" value="DEHYDROGENASE UGD1, PUTATIVE (AFU_ORTHOLOGUE AFUA_8G00920)-RELATED"/>
    <property type="match status" value="1"/>
</dbReference>
<feature type="binding site" evidence="8">
    <location>
        <position position="475"/>
    </location>
    <ligand>
        <name>NAD(+)</name>
        <dbReference type="ChEBI" id="CHEBI:57540"/>
    </ligand>
</feature>
<dbReference type="InterPro" id="IPR017476">
    <property type="entry name" value="UDP-Glc/GDP-Man"/>
</dbReference>
<dbReference type="InterPro" id="IPR028356">
    <property type="entry name" value="UDPglc_DH_euk"/>
</dbReference>
<dbReference type="Gene3D" id="3.40.50.720">
    <property type="entry name" value="NAD(P)-binding Rossmann-like Domain"/>
    <property type="match status" value="2"/>
</dbReference>
<evidence type="ECO:0000256" key="2">
    <source>
        <dbReference type="ARBA" id="ARBA00006601"/>
    </source>
</evidence>
<dbReference type="GO" id="GO:0000271">
    <property type="term" value="P:polysaccharide biosynthetic process"/>
    <property type="evidence" value="ECO:0007669"/>
    <property type="project" value="InterPro"/>
</dbReference>
<dbReference type="EMBL" id="SPNV01000024">
    <property type="protein sequence ID" value="KAF5865067.1"/>
    <property type="molecule type" value="Genomic_DNA"/>
</dbReference>
<keyword evidence="5 8" id="KW-0520">NAD</keyword>
<evidence type="ECO:0000313" key="13">
    <source>
        <dbReference type="Proteomes" id="UP000541154"/>
    </source>
</evidence>
<dbReference type="Gene3D" id="1.20.5.100">
    <property type="entry name" value="Cytochrome c1, transmembrane anchor, C-terminal"/>
    <property type="match status" value="1"/>
</dbReference>
<comment type="pathway">
    <text evidence="1">Nucleotide-sugar biosynthesis; UDP-alpha-D-glucuronate biosynthesis; UDP-alpha-D-glucuronate from UDP-alpha-D-glucose: step 1/1.</text>
</comment>
<keyword evidence="10" id="KW-0812">Transmembrane</keyword>
<dbReference type="GO" id="GO:0005634">
    <property type="term" value="C:nucleus"/>
    <property type="evidence" value="ECO:0007669"/>
    <property type="project" value="TreeGrafter"/>
</dbReference>
<name>A0A8H6EA19_PETAA</name>
<dbReference type="SUPFAM" id="SSF48179">
    <property type="entry name" value="6-phosphogluconate dehydrogenase C-terminal domain-like"/>
    <property type="match status" value="1"/>
</dbReference>
<dbReference type="InterPro" id="IPR001732">
    <property type="entry name" value="UDP-Glc/GDP-Man_DH_N"/>
</dbReference>
<evidence type="ECO:0000256" key="7">
    <source>
        <dbReference type="PIRSR" id="PIRSR500134-2"/>
    </source>
</evidence>
<dbReference type="GO" id="GO:0051287">
    <property type="term" value="F:NAD binding"/>
    <property type="evidence" value="ECO:0007669"/>
    <property type="project" value="InterPro"/>
</dbReference>
<dbReference type="PIRSF" id="PIRSF000124">
    <property type="entry name" value="UDPglc_GDPman_dh"/>
    <property type="match status" value="1"/>
</dbReference>
<organism evidence="12 13">
    <name type="scientific">Petromyces alliaceus</name>
    <name type="common">Aspergillus alliaceus</name>
    <dbReference type="NCBI Taxonomy" id="209559"/>
    <lineage>
        <taxon>Eukaryota</taxon>
        <taxon>Fungi</taxon>
        <taxon>Dikarya</taxon>
        <taxon>Ascomycota</taxon>
        <taxon>Pezizomycotina</taxon>
        <taxon>Eurotiomycetes</taxon>
        <taxon>Eurotiomycetidae</taxon>
        <taxon>Eurotiales</taxon>
        <taxon>Aspergillaceae</taxon>
        <taxon>Aspergillus</taxon>
        <taxon>Aspergillus subgen. Circumdati</taxon>
    </lineage>
</organism>
<evidence type="ECO:0000256" key="4">
    <source>
        <dbReference type="ARBA" id="ARBA00023002"/>
    </source>
</evidence>
<feature type="domain" description="UDP-glucose/GDP-mannose dehydrogenase C-terminal" evidence="11">
    <location>
        <begin position="461"/>
        <end position="573"/>
    </location>
</feature>
<feature type="region of interest" description="Disordered" evidence="9">
    <location>
        <begin position="149"/>
        <end position="188"/>
    </location>
</feature>